<feature type="transmembrane region" description="Helical" evidence="8">
    <location>
        <begin position="490"/>
        <end position="510"/>
    </location>
</feature>
<sequence length="520" mass="57798">MFAIVMNIAAGHPDALICVCPAASLCYSKGGQNETSRFSSSFPNEEDCMTISAEKEGAGGYPPHPRHARRERVALAAIILVGMLIRAAVPLLAFSLAHDKTSFHSLDTLSYIEPAQSLISRGDFSRHDKPETIRTPGYPLFLLPGLALHSVEFVTIVLQIIASGFTIYFAYSITRLVTGEPRAGLIAASLFACEPLSIIWTSIVQSETLFATLLMGGVLFWLRYMQRSLWTDMLACSLFLVSAIYVRPAAYFLPVVLALFSMARGLLTRSFSRTLASQTIVFMVLCYAVVGIWQVRNGLVSGYWGFSAVSENNLYFFAATTVMAELTKRPYEEQRRLMIADRPPSPTGSASPSDIPEKELRRYRSAKAVEIILGHPIEYARVVVVSALWTLAGPAIGTWLEVFRLLPPDTAHRATEDDKFYYLRAAAWSRVGSVFLGIVLGIYWCAAFVGAGRMLYDKKWESFLLLLVMAYFVLSPALLCIGYSRFRHPVMPIVSIFAGYGVWFLSTRWLKRRGRLSVPV</sequence>
<keyword evidence="7 8" id="KW-0472">Membrane</keyword>
<evidence type="ECO:0000256" key="4">
    <source>
        <dbReference type="ARBA" id="ARBA00022679"/>
    </source>
</evidence>
<feature type="domain" description="Glycosyltransferase RgtA/B/C/D-like" evidence="9">
    <location>
        <begin position="136"/>
        <end position="293"/>
    </location>
</feature>
<keyword evidence="3" id="KW-0328">Glycosyltransferase</keyword>
<evidence type="ECO:0000256" key="5">
    <source>
        <dbReference type="ARBA" id="ARBA00022692"/>
    </source>
</evidence>
<gene>
    <name evidence="10" type="ORF">ENV54_10055</name>
</gene>
<feature type="transmembrane region" description="Helical" evidence="8">
    <location>
        <begin position="275"/>
        <end position="293"/>
    </location>
</feature>
<keyword evidence="5 8" id="KW-0812">Transmembrane</keyword>
<feature type="transmembrane region" description="Helical" evidence="8">
    <location>
        <begin position="238"/>
        <end position="263"/>
    </location>
</feature>
<dbReference type="GO" id="GO:0016763">
    <property type="term" value="F:pentosyltransferase activity"/>
    <property type="evidence" value="ECO:0007669"/>
    <property type="project" value="TreeGrafter"/>
</dbReference>
<dbReference type="GO" id="GO:0005886">
    <property type="term" value="C:plasma membrane"/>
    <property type="evidence" value="ECO:0007669"/>
    <property type="project" value="UniProtKB-SubCell"/>
</dbReference>
<feature type="transmembrane region" description="Helical" evidence="8">
    <location>
        <begin position="379"/>
        <end position="400"/>
    </location>
</feature>
<keyword evidence="4" id="KW-0808">Transferase</keyword>
<dbReference type="Pfam" id="PF13231">
    <property type="entry name" value="PMT_2"/>
    <property type="match status" value="1"/>
</dbReference>
<evidence type="ECO:0000256" key="2">
    <source>
        <dbReference type="ARBA" id="ARBA00022475"/>
    </source>
</evidence>
<evidence type="ECO:0000256" key="3">
    <source>
        <dbReference type="ARBA" id="ARBA00022676"/>
    </source>
</evidence>
<dbReference type="InterPro" id="IPR038731">
    <property type="entry name" value="RgtA/B/C-like"/>
</dbReference>
<feature type="transmembrane region" description="Helical" evidence="8">
    <location>
        <begin position="146"/>
        <end position="171"/>
    </location>
</feature>
<comment type="caution">
    <text evidence="10">The sequence shown here is derived from an EMBL/GenBank/DDBJ whole genome shotgun (WGS) entry which is preliminary data.</text>
</comment>
<evidence type="ECO:0000259" key="9">
    <source>
        <dbReference type="Pfam" id="PF13231"/>
    </source>
</evidence>
<keyword evidence="6 8" id="KW-1133">Transmembrane helix</keyword>
<name>A0A7C4AT12_9BACT</name>
<dbReference type="EMBL" id="DTGT01000322">
    <property type="protein sequence ID" value="HGH61627.1"/>
    <property type="molecule type" value="Genomic_DNA"/>
</dbReference>
<accession>A0A7C4AT12</accession>
<proteinExistence type="predicted"/>
<dbReference type="InterPro" id="IPR050297">
    <property type="entry name" value="LipidA_mod_glycosyltrf_83"/>
</dbReference>
<feature type="transmembrane region" description="Helical" evidence="8">
    <location>
        <begin position="463"/>
        <end position="484"/>
    </location>
</feature>
<evidence type="ECO:0000256" key="1">
    <source>
        <dbReference type="ARBA" id="ARBA00004651"/>
    </source>
</evidence>
<dbReference type="AlphaFoldDB" id="A0A7C4AT12"/>
<comment type="subcellular location">
    <subcellularLocation>
        <location evidence="1">Cell membrane</location>
        <topology evidence="1">Multi-pass membrane protein</topology>
    </subcellularLocation>
</comment>
<protein>
    <recommendedName>
        <fullName evidence="9">Glycosyltransferase RgtA/B/C/D-like domain-containing protein</fullName>
    </recommendedName>
</protein>
<keyword evidence="2" id="KW-1003">Cell membrane</keyword>
<evidence type="ECO:0000256" key="6">
    <source>
        <dbReference type="ARBA" id="ARBA00022989"/>
    </source>
</evidence>
<feature type="transmembrane region" description="Helical" evidence="8">
    <location>
        <begin position="73"/>
        <end position="97"/>
    </location>
</feature>
<evidence type="ECO:0000256" key="7">
    <source>
        <dbReference type="ARBA" id="ARBA00023136"/>
    </source>
</evidence>
<reference evidence="10" key="1">
    <citation type="journal article" date="2020" name="mSystems">
        <title>Genome- and Community-Level Interaction Insights into Carbon Utilization and Element Cycling Functions of Hydrothermarchaeota in Hydrothermal Sediment.</title>
        <authorList>
            <person name="Zhou Z."/>
            <person name="Liu Y."/>
            <person name="Xu W."/>
            <person name="Pan J."/>
            <person name="Luo Z.H."/>
            <person name="Li M."/>
        </authorList>
    </citation>
    <scope>NUCLEOTIDE SEQUENCE [LARGE SCALE GENOMIC DNA]</scope>
    <source>
        <strain evidence="10">SpSt-769</strain>
    </source>
</reference>
<feature type="transmembrane region" description="Helical" evidence="8">
    <location>
        <begin position="183"/>
        <end position="203"/>
    </location>
</feature>
<evidence type="ECO:0000313" key="10">
    <source>
        <dbReference type="EMBL" id="HGH61627.1"/>
    </source>
</evidence>
<evidence type="ECO:0000256" key="8">
    <source>
        <dbReference type="SAM" id="Phobius"/>
    </source>
</evidence>
<dbReference type="PANTHER" id="PTHR33908:SF11">
    <property type="entry name" value="MEMBRANE PROTEIN"/>
    <property type="match status" value="1"/>
</dbReference>
<feature type="transmembrane region" description="Helical" evidence="8">
    <location>
        <begin position="209"/>
        <end position="226"/>
    </location>
</feature>
<dbReference type="GO" id="GO:0009103">
    <property type="term" value="P:lipopolysaccharide biosynthetic process"/>
    <property type="evidence" value="ECO:0007669"/>
    <property type="project" value="UniProtKB-ARBA"/>
</dbReference>
<organism evidence="10">
    <name type="scientific">Desulfomonile tiedjei</name>
    <dbReference type="NCBI Taxonomy" id="2358"/>
    <lineage>
        <taxon>Bacteria</taxon>
        <taxon>Pseudomonadati</taxon>
        <taxon>Thermodesulfobacteriota</taxon>
        <taxon>Desulfomonilia</taxon>
        <taxon>Desulfomonilales</taxon>
        <taxon>Desulfomonilaceae</taxon>
        <taxon>Desulfomonile</taxon>
    </lineage>
</organism>
<dbReference type="PANTHER" id="PTHR33908">
    <property type="entry name" value="MANNOSYLTRANSFERASE YKCB-RELATED"/>
    <property type="match status" value="1"/>
</dbReference>
<feature type="transmembrane region" description="Helical" evidence="8">
    <location>
        <begin position="427"/>
        <end position="451"/>
    </location>
</feature>